<dbReference type="PROSITE" id="PS50071">
    <property type="entry name" value="HOMEOBOX_2"/>
    <property type="match status" value="1"/>
</dbReference>
<dbReference type="InterPro" id="IPR017970">
    <property type="entry name" value="Homeobox_CS"/>
</dbReference>
<dbReference type="PANTHER" id="PTHR24339">
    <property type="entry name" value="HOMEOBOX PROTEIN EMX-RELATED"/>
    <property type="match status" value="1"/>
</dbReference>
<dbReference type="InterPro" id="IPR001356">
    <property type="entry name" value="HD"/>
</dbReference>
<evidence type="ECO:0000259" key="7">
    <source>
        <dbReference type="PROSITE" id="PS50071"/>
    </source>
</evidence>
<dbReference type="InterPro" id="IPR009057">
    <property type="entry name" value="Homeodomain-like_sf"/>
</dbReference>
<dbReference type="Proteomes" id="UP001359485">
    <property type="component" value="Unassembled WGS sequence"/>
</dbReference>
<evidence type="ECO:0000256" key="6">
    <source>
        <dbReference type="RuleBase" id="RU000682"/>
    </source>
</evidence>
<keyword evidence="9" id="KW-1185">Reference proteome</keyword>
<dbReference type="Gene3D" id="1.10.10.60">
    <property type="entry name" value="Homeodomain-like"/>
    <property type="match status" value="1"/>
</dbReference>
<reference evidence="8 9" key="1">
    <citation type="submission" date="2023-09" db="EMBL/GenBank/DDBJ databases">
        <title>Genomes of two closely related lineages of the louse Polyplax serrata with different host specificities.</title>
        <authorList>
            <person name="Martinu J."/>
            <person name="Tarabai H."/>
            <person name="Stefka J."/>
            <person name="Hypsa V."/>
        </authorList>
    </citation>
    <scope>NUCLEOTIDE SEQUENCE [LARGE SCALE GENOMIC DNA]</scope>
    <source>
        <strain evidence="8">98ZLc_SE</strain>
    </source>
</reference>
<evidence type="ECO:0000256" key="4">
    <source>
        <dbReference type="ARBA" id="ARBA00023242"/>
    </source>
</evidence>
<evidence type="ECO:0000256" key="3">
    <source>
        <dbReference type="ARBA" id="ARBA00023155"/>
    </source>
</evidence>
<dbReference type="InterPro" id="IPR020479">
    <property type="entry name" value="HD_metazoa"/>
</dbReference>
<dbReference type="EMBL" id="JAWJWF010000048">
    <property type="protein sequence ID" value="KAK6619851.1"/>
    <property type="molecule type" value="Genomic_DNA"/>
</dbReference>
<dbReference type="SUPFAM" id="SSF46689">
    <property type="entry name" value="Homeodomain-like"/>
    <property type="match status" value="1"/>
</dbReference>
<evidence type="ECO:0000313" key="9">
    <source>
        <dbReference type="Proteomes" id="UP001359485"/>
    </source>
</evidence>
<dbReference type="PROSITE" id="PS00027">
    <property type="entry name" value="HOMEOBOX_1"/>
    <property type="match status" value="1"/>
</dbReference>
<dbReference type="PRINTS" id="PR00024">
    <property type="entry name" value="HOMEOBOX"/>
</dbReference>
<feature type="DNA-binding region" description="Homeobox" evidence="5">
    <location>
        <begin position="171"/>
        <end position="230"/>
    </location>
</feature>
<keyword evidence="4 5" id="KW-0539">Nucleus</keyword>
<gene>
    <name evidence="8" type="ORF">RUM44_006250</name>
</gene>
<evidence type="ECO:0000313" key="8">
    <source>
        <dbReference type="EMBL" id="KAK6619851.1"/>
    </source>
</evidence>
<evidence type="ECO:0000256" key="1">
    <source>
        <dbReference type="ARBA" id="ARBA00004123"/>
    </source>
</evidence>
<proteinExistence type="predicted"/>
<evidence type="ECO:0000256" key="5">
    <source>
        <dbReference type="PROSITE-ProRule" id="PRU00108"/>
    </source>
</evidence>
<keyword evidence="3 5" id="KW-0371">Homeobox</keyword>
<comment type="caution">
    <text evidence="8">The sequence shown here is derived from an EMBL/GenBank/DDBJ whole genome shotgun (WGS) entry which is preliminary data.</text>
</comment>
<protein>
    <recommendedName>
        <fullName evidence="7">Homeobox domain-containing protein</fullName>
    </recommendedName>
</protein>
<accession>A0ABR1AJA6</accession>
<dbReference type="SMART" id="SM00389">
    <property type="entry name" value="HOX"/>
    <property type="match status" value="1"/>
</dbReference>
<dbReference type="PANTHER" id="PTHR24339:SF28">
    <property type="entry name" value="E5-RELATED"/>
    <property type="match status" value="1"/>
</dbReference>
<dbReference type="CDD" id="cd00086">
    <property type="entry name" value="homeodomain"/>
    <property type="match status" value="1"/>
</dbReference>
<keyword evidence="2 5" id="KW-0238">DNA-binding</keyword>
<dbReference type="InterPro" id="IPR050877">
    <property type="entry name" value="EMX-VAX-Noto_Homeobox_TFs"/>
</dbReference>
<comment type="subcellular location">
    <subcellularLocation>
        <location evidence="1 5 6">Nucleus</location>
    </subcellularLocation>
</comment>
<sequence length="331" mass="38234">MSFLRPETSATEKDLKVKLPVSKMLSFENSFSIDKLLKTGEKSDSTHSLTNSSSFAFNQLCQVRPNEECAFVNHIYPNAENVLLPVNYFIIGTGINDNGTDEDEDRMSTFLIKDEKKKNMSNINIVENSDEQNLVGTSNLGGNEKFKRFGLHLSTSEGYDGIEALQLDDRKKRPRTAFTATQIKCLETEFEKNKYLSVAKRLQLSKTLKLTETQIKIWFQNRRTKWKRKYTNDLEMLAQQYYSSMGSLAPHPFFLGDQLWLFNWPTSSYQHPFHLPGSMLNYSDNSDLTASYRVEPVPEGYHVGYKITSPEMYYATYRKPPPLMDIRENRM</sequence>
<dbReference type="Pfam" id="PF00046">
    <property type="entry name" value="Homeodomain"/>
    <property type="match status" value="1"/>
</dbReference>
<feature type="domain" description="Homeobox" evidence="7">
    <location>
        <begin position="169"/>
        <end position="229"/>
    </location>
</feature>
<name>A0ABR1AJA6_POLSC</name>
<organism evidence="8 9">
    <name type="scientific">Polyplax serrata</name>
    <name type="common">Common mouse louse</name>
    <dbReference type="NCBI Taxonomy" id="468196"/>
    <lineage>
        <taxon>Eukaryota</taxon>
        <taxon>Metazoa</taxon>
        <taxon>Ecdysozoa</taxon>
        <taxon>Arthropoda</taxon>
        <taxon>Hexapoda</taxon>
        <taxon>Insecta</taxon>
        <taxon>Pterygota</taxon>
        <taxon>Neoptera</taxon>
        <taxon>Paraneoptera</taxon>
        <taxon>Psocodea</taxon>
        <taxon>Troctomorpha</taxon>
        <taxon>Phthiraptera</taxon>
        <taxon>Anoplura</taxon>
        <taxon>Polyplacidae</taxon>
        <taxon>Polyplax</taxon>
    </lineage>
</organism>
<evidence type="ECO:0000256" key="2">
    <source>
        <dbReference type="ARBA" id="ARBA00023125"/>
    </source>
</evidence>